<name>A0A8S5NGT9_9CAUD</name>
<evidence type="ECO:0000313" key="1">
    <source>
        <dbReference type="EMBL" id="DAD93564.1"/>
    </source>
</evidence>
<dbReference type="EMBL" id="BK015162">
    <property type="protein sequence ID" value="DAD93564.1"/>
    <property type="molecule type" value="Genomic_DNA"/>
</dbReference>
<proteinExistence type="predicted"/>
<reference evidence="1" key="1">
    <citation type="journal article" date="2021" name="Proc. Natl. Acad. Sci. U.S.A.">
        <title>A Catalog of Tens of Thousands of Viruses from Human Metagenomes Reveals Hidden Associations with Chronic Diseases.</title>
        <authorList>
            <person name="Tisza M.J."/>
            <person name="Buck C.B."/>
        </authorList>
    </citation>
    <scope>NUCLEOTIDE SEQUENCE</scope>
    <source>
        <strain evidence="1">Ct2nF21</strain>
    </source>
</reference>
<accession>A0A8S5NGT9</accession>
<protein>
    <submittedName>
        <fullName evidence="1">Uncharacterized protein</fullName>
    </submittedName>
</protein>
<sequence>MYSRFIVDELGYVLYKCCDLTEYQIDAILMHHPDWSIKCIEC</sequence>
<organism evidence="1">
    <name type="scientific">Podoviridae sp. ct2nF21</name>
    <dbReference type="NCBI Taxonomy" id="2826537"/>
    <lineage>
        <taxon>Viruses</taxon>
        <taxon>Duplodnaviria</taxon>
        <taxon>Heunggongvirae</taxon>
        <taxon>Uroviricota</taxon>
        <taxon>Caudoviricetes</taxon>
    </lineage>
</organism>